<dbReference type="EMBL" id="GBRH01158652">
    <property type="protein sequence ID" value="JAE39244.1"/>
    <property type="molecule type" value="Transcribed_RNA"/>
</dbReference>
<organism evidence="1">
    <name type="scientific">Arundo donax</name>
    <name type="common">Giant reed</name>
    <name type="synonym">Donax arundinaceus</name>
    <dbReference type="NCBI Taxonomy" id="35708"/>
    <lineage>
        <taxon>Eukaryota</taxon>
        <taxon>Viridiplantae</taxon>
        <taxon>Streptophyta</taxon>
        <taxon>Embryophyta</taxon>
        <taxon>Tracheophyta</taxon>
        <taxon>Spermatophyta</taxon>
        <taxon>Magnoliopsida</taxon>
        <taxon>Liliopsida</taxon>
        <taxon>Poales</taxon>
        <taxon>Poaceae</taxon>
        <taxon>PACMAD clade</taxon>
        <taxon>Arundinoideae</taxon>
        <taxon>Arundineae</taxon>
        <taxon>Arundo</taxon>
    </lineage>
</organism>
<evidence type="ECO:0000313" key="1">
    <source>
        <dbReference type="EMBL" id="JAE39244.1"/>
    </source>
</evidence>
<reference evidence="1" key="2">
    <citation type="journal article" date="2015" name="Data Brief">
        <title>Shoot transcriptome of the giant reed, Arundo donax.</title>
        <authorList>
            <person name="Barrero R.A."/>
            <person name="Guerrero F.D."/>
            <person name="Moolhuijzen P."/>
            <person name="Goolsby J.A."/>
            <person name="Tidwell J."/>
            <person name="Bellgard S.E."/>
            <person name="Bellgard M.I."/>
        </authorList>
    </citation>
    <scope>NUCLEOTIDE SEQUENCE</scope>
    <source>
        <tissue evidence="1">Shoot tissue taken approximately 20 cm above the soil surface</tissue>
    </source>
</reference>
<protein>
    <submittedName>
        <fullName evidence="1">Uncharacterized protein</fullName>
    </submittedName>
</protein>
<name>A0A0A9HTT6_ARUDO</name>
<reference evidence="1" key="1">
    <citation type="submission" date="2014-09" db="EMBL/GenBank/DDBJ databases">
        <authorList>
            <person name="Magalhaes I.L.F."/>
            <person name="Oliveira U."/>
            <person name="Santos F.R."/>
            <person name="Vidigal T.H.D.A."/>
            <person name="Brescovit A.D."/>
            <person name="Santos A.J."/>
        </authorList>
    </citation>
    <scope>NUCLEOTIDE SEQUENCE</scope>
    <source>
        <tissue evidence="1">Shoot tissue taken approximately 20 cm above the soil surface</tissue>
    </source>
</reference>
<accession>A0A0A9HTT6</accession>
<sequence>MASSHYPIPGIFYWLKVHGNGVLQLKLYHHFLDFVASDCAEQEVPWQEDGKNDYCKNQALSGLIQHH</sequence>
<proteinExistence type="predicted"/>
<dbReference type="AlphaFoldDB" id="A0A0A9HTT6"/>